<name>A0ABC8WWV4_9POAL</name>
<evidence type="ECO:0000313" key="3">
    <source>
        <dbReference type="Proteomes" id="UP001497457"/>
    </source>
</evidence>
<organism evidence="2 3">
    <name type="scientific">Urochloa decumbens</name>
    <dbReference type="NCBI Taxonomy" id="240449"/>
    <lineage>
        <taxon>Eukaryota</taxon>
        <taxon>Viridiplantae</taxon>
        <taxon>Streptophyta</taxon>
        <taxon>Embryophyta</taxon>
        <taxon>Tracheophyta</taxon>
        <taxon>Spermatophyta</taxon>
        <taxon>Magnoliopsida</taxon>
        <taxon>Liliopsida</taxon>
        <taxon>Poales</taxon>
        <taxon>Poaceae</taxon>
        <taxon>PACMAD clade</taxon>
        <taxon>Panicoideae</taxon>
        <taxon>Panicodae</taxon>
        <taxon>Paniceae</taxon>
        <taxon>Melinidinae</taxon>
        <taxon>Urochloa</taxon>
    </lineage>
</organism>
<feature type="region of interest" description="Disordered" evidence="1">
    <location>
        <begin position="36"/>
        <end position="153"/>
    </location>
</feature>
<dbReference type="EMBL" id="OZ075123">
    <property type="protein sequence ID" value="CAL4916065.1"/>
    <property type="molecule type" value="Genomic_DNA"/>
</dbReference>
<proteinExistence type="predicted"/>
<feature type="compositionally biased region" description="Low complexity" evidence="1">
    <location>
        <begin position="61"/>
        <end position="73"/>
    </location>
</feature>
<gene>
    <name evidence="2" type="ORF">URODEC1_LOCUS17857</name>
</gene>
<dbReference type="AlphaFoldDB" id="A0ABC8WWV4"/>
<protein>
    <submittedName>
        <fullName evidence="2">Uncharacterized protein</fullName>
    </submittedName>
</protein>
<reference evidence="2 3" key="2">
    <citation type="submission" date="2024-10" db="EMBL/GenBank/DDBJ databases">
        <authorList>
            <person name="Ryan C."/>
        </authorList>
    </citation>
    <scope>NUCLEOTIDE SEQUENCE [LARGE SCALE GENOMIC DNA]</scope>
</reference>
<reference evidence="3" key="1">
    <citation type="submission" date="2024-06" db="EMBL/GenBank/DDBJ databases">
        <authorList>
            <person name="Ryan C."/>
        </authorList>
    </citation>
    <scope>NUCLEOTIDE SEQUENCE [LARGE SCALE GENOMIC DNA]</scope>
</reference>
<dbReference type="Proteomes" id="UP001497457">
    <property type="component" value="Chromosome 13rd"/>
</dbReference>
<keyword evidence="3" id="KW-1185">Reference proteome</keyword>
<sequence length="179" mass="18106">MAAAAATAAPPMFPTPLKANAPASLSIPAPASTCHFAASPDSLAPSARHVSASPLSLRRGPAASPASPSPAVSKNPGRESASESWVLDKAARAGLAPPSPVQTTSGSKIPGPASLSNSWVRDKIAGTTPPDTPASSECSNRSFTPSPSENCTGKEQSCRYAFYGAALEIKLAEVLVSLR</sequence>
<evidence type="ECO:0000313" key="2">
    <source>
        <dbReference type="EMBL" id="CAL4916065.1"/>
    </source>
</evidence>
<accession>A0ABC8WWV4</accession>
<feature type="region of interest" description="Disordered" evidence="1">
    <location>
        <begin position="1"/>
        <end position="24"/>
    </location>
</feature>
<feature type="compositionally biased region" description="Polar residues" evidence="1">
    <location>
        <begin position="133"/>
        <end position="153"/>
    </location>
</feature>
<evidence type="ECO:0000256" key="1">
    <source>
        <dbReference type="SAM" id="MobiDB-lite"/>
    </source>
</evidence>